<reference evidence="4" key="1">
    <citation type="journal article" date="2022" name="Plant J.">
        <title>Strategies of tolerance reflected in two North American maple genomes.</title>
        <authorList>
            <person name="McEvoy S.L."/>
            <person name="Sezen U.U."/>
            <person name="Trouern-Trend A."/>
            <person name="McMahon S.M."/>
            <person name="Schaberg P.G."/>
            <person name="Yang J."/>
            <person name="Wegrzyn J.L."/>
            <person name="Swenson N.G."/>
        </authorList>
    </citation>
    <scope>NUCLEOTIDE SEQUENCE</scope>
    <source>
        <strain evidence="4">91603</strain>
    </source>
</reference>
<sequence>MSHLIEPPIAVAAVYDCLQTTNTIPVNVGIPSDALHRVPSISFWCILEPHHSEREERRGYLTTDRRIGDGYELAMATTEDISFQRSRRLNGGRRKEDSFWAMHTFLSQISNMTDPKDFSSMNPTSDSQGSIDPLSAQGPNDPFFVHHSDNPTTVLVSPMLSGDNYNTWLRSISRALRAKNKLGFVDGTIQPPTDLLEKSKWSRCDDLVASWVLNYVTLEIHGSILYANFTHDIWKDLSDHFSQSNAPKIYQLKQSISSLKQDNVTVLAYYSLLKSLRDELNSLSTVITCTCGHGHAAAARVQGDRAIEFLQGLHDPFSAIRS</sequence>
<dbReference type="Pfam" id="PF03732">
    <property type="entry name" value="Retrotrans_gag"/>
    <property type="match status" value="1"/>
</dbReference>
<feature type="domain" description="Retrotransposon Copia-like N-terminal" evidence="3">
    <location>
        <begin position="146"/>
        <end position="192"/>
    </location>
</feature>
<accession>A0AAD5IYE6</accession>
<dbReference type="AlphaFoldDB" id="A0AAD5IYE6"/>
<evidence type="ECO:0000259" key="2">
    <source>
        <dbReference type="Pfam" id="PF03732"/>
    </source>
</evidence>
<evidence type="ECO:0000259" key="3">
    <source>
        <dbReference type="Pfam" id="PF14244"/>
    </source>
</evidence>
<proteinExistence type="predicted"/>
<comment type="caution">
    <text evidence="4">The sequence shown here is derived from an EMBL/GenBank/DDBJ whole genome shotgun (WGS) entry which is preliminary data.</text>
</comment>
<evidence type="ECO:0000256" key="1">
    <source>
        <dbReference type="SAM" id="MobiDB-lite"/>
    </source>
</evidence>
<dbReference type="EMBL" id="JAJSOW010000101">
    <property type="protein sequence ID" value="KAI9180778.1"/>
    <property type="molecule type" value="Genomic_DNA"/>
</dbReference>
<evidence type="ECO:0000313" key="5">
    <source>
        <dbReference type="Proteomes" id="UP001064489"/>
    </source>
</evidence>
<reference evidence="4" key="2">
    <citation type="submission" date="2023-02" db="EMBL/GenBank/DDBJ databases">
        <authorList>
            <person name="Swenson N.G."/>
            <person name="Wegrzyn J.L."/>
            <person name="Mcevoy S.L."/>
        </authorList>
    </citation>
    <scope>NUCLEOTIDE SEQUENCE</scope>
    <source>
        <strain evidence="4">91603</strain>
        <tissue evidence="4">Leaf</tissue>
    </source>
</reference>
<feature type="compositionally biased region" description="Polar residues" evidence="1">
    <location>
        <begin position="111"/>
        <end position="130"/>
    </location>
</feature>
<dbReference type="Proteomes" id="UP001064489">
    <property type="component" value="Chromosome 4"/>
</dbReference>
<dbReference type="Pfam" id="PF14244">
    <property type="entry name" value="Retrotran_gag_3"/>
    <property type="match status" value="1"/>
</dbReference>
<feature type="domain" description="Retrotransposon gag" evidence="2">
    <location>
        <begin position="208"/>
        <end position="282"/>
    </location>
</feature>
<organism evidence="4 5">
    <name type="scientific">Acer negundo</name>
    <name type="common">Box elder</name>
    <dbReference type="NCBI Taxonomy" id="4023"/>
    <lineage>
        <taxon>Eukaryota</taxon>
        <taxon>Viridiplantae</taxon>
        <taxon>Streptophyta</taxon>
        <taxon>Embryophyta</taxon>
        <taxon>Tracheophyta</taxon>
        <taxon>Spermatophyta</taxon>
        <taxon>Magnoliopsida</taxon>
        <taxon>eudicotyledons</taxon>
        <taxon>Gunneridae</taxon>
        <taxon>Pentapetalae</taxon>
        <taxon>rosids</taxon>
        <taxon>malvids</taxon>
        <taxon>Sapindales</taxon>
        <taxon>Sapindaceae</taxon>
        <taxon>Hippocastanoideae</taxon>
        <taxon>Acereae</taxon>
        <taxon>Acer</taxon>
    </lineage>
</organism>
<dbReference type="PANTHER" id="PTHR37610:SF100">
    <property type="entry name" value="COPIA-LIKE POLYPROTEIN_RETROTRANSPOSON"/>
    <property type="match status" value="1"/>
</dbReference>
<dbReference type="InterPro" id="IPR005162">
    <property type="entry name" value="Retrotrans_gag_dom"/>
</dbReference>
<feature type="region of interest" description="Disordered" evidence="1">
    <location>
        <begin position="111"/>
        <end position="136"/>
    </location>
</feature>
<protein>
    <recommendedName>
        <fullName evidence="6">Retrotransposon Copia-like N-terminal domain-containing protein</fullName>
    </recommendedName>
</protein>
<name>A0AAD5IYE6_ACENE</name>
<keyword evidence="5" id="KW-1185">Reference proteome</keyword>
<gene>
    <name evidence="4" type="ORF">LWI28_008081</name>
</gene>
<evidence type="ECO:0000313" key="4">
    <source>
        <dbReference type="EMBL" id="KAI9180778.1"/>
    </source>
</evidence>
<dbReference type="InterPro" id="IPR029472">
    <property type="entry name" value="Copia-like_N"/>
</dbReference>
<dbReference type="PANTHER" id="PTHR37610">
    <property type="entry name" value="CCHC-TYPE DOMAIN-CONTAINING PROTEIN"/>
    <property type="match status" value="1"/>
</dbReference>
<evidence type="ECO:0008006" key="6">
    <source>
        <dbReference type="Google" id="ProtNLM"/>
    </source>
</evidence>